<protein>
    <submittedName>
        <fullName evidence="1">Uncharacterized protein</fullName>
    </submittedName>
</protein>
<proteinExistence type="predicted"/>
<reference evidence="1" key="1">
    <citation type="journal article" date="2020" name="Nature">
        <title>Giant virus diversity and host interactions through global metagenomics.</title>
        <authorList>
            <person name="Schulz F."/>
            <person name="Roux S."/>
            <person name="Paez-Espino D."/>
            <person name="Jungbluth S."/>
            <person name="Walsh D.A."/>
            <person name="Denef V.J."/>
            <person name="McMahon K.D."/>
            <person name="Konstantinidis K.T."/>
            <person name="Eloe-Fadrosh E.A."/>
            <person name="Kyrpides N.C."/>
            <person name="Woyke T."/>
        </authorList>
    </citation>
    <scope>NUCLEOTIDE SEQUENCE</scope>
    <source>
        <strain evidence="1">GVMAG-M-3300023184-16</strain>
    </source>
</reference>
<evidence type="ECO:0000313" key="1">
    <source>
        <dbReference type="EMBL" id="QHT84263.1"/>
    </source>
</evidence>
<sequence>MFAYSFGFDADMTNTAYPSYIKETLPASHLGYGTNNRYPSAFPPKMHDGRSVISSWVPESVIDQEYWKEHDFQQRNPFNPNWMYRRYLQKNAYEVMAKNFVESANDTGAQIPRENQMPVDMAEQTKKAANAPFIYAALNDPSTPQGYESTDLKSLYLSREQLQARKSAPTIGTYV</sequence>
<dbReference type="AlphaFoldDB" id="A0A6C0HWK6"/>
<name>A0A6C0HWK6_9ZZZZ</name>
<organism evidence="1">
    <name type="scientific">viral metagenome</name>
    <dbReference type="NCBI Taxonomy" id="1070528"/>
    <lineage>
        <taxon>unclassified sequences</taxon>
        <taxon>metagenomes</taxon>
        <taxon>organismal metagenomes</taxon>
    </lineage>
</organism>
<dbReference type="EMBL" id="MN740016">
    <property type="protein sequence ID" value="QHT84263.1"/>
    <property type="molecule type" value="Genomic_DNA"/>
</dbReference>
<accession>A0A6C0HWK6</accession>